<evidence type="ECO:0000313" key="1">
    <source>
        <dbReference type="EMBL" id="EHB05737.1"/>
    </source>
</evidence>
<feature type="non-terminal residue" evidence="1">
    <location>
        <position position="1"/>
    </location>
</feature>
<organism evidence="1 2">
    <name type="scientific">Heterocephalus glaber</name>
    <name type="common">Naked mole rat</name>
    <dbReference type="NCBI Taxonomy" id="10181"/>
    <lineage>
        <taxon>Eukaryota</taxon>
        <taxon>Metazoa</taxon>
        <taxon>Chordata</taxon>
        <taxon>Craniata</taxon>
        <taxon>Vertebrata</taxon>
        <taxon>Euteleostomi</taxon>
        <taxon>Mammalia</taxon>
        <taxon>Eutheria</taxon>
        <taxon>Euarchontoglires</taxon>
        <taxon>Glires</taxon>
        <taxon>Rodentia</taxon>
        <taxon>Hystricomorpha</taxon>
        <taxon>Bathyergidae</taxon>
        <taxon>Heterocephalus</taxon>
    </lineage>
</organism>
<gene>
    <name evidence="1" type="ORF">GW7_21025</name>
</gene>
<dbReference type="PANTHER" id="PTHR19446">
    <property type="entry name" value="REVERSE TRANSCRIPTASES"/>
    <property type="match status" value="1"/>
</dbReference>
<reference evidence="1 2" key="1">
    <citation type="journal article" date="2011" name="Nature">
        <title>Genome sequencing reveals insights into physiology and longevity of the naked mole rat.</title>
        <authorList>
            <person name="Kim E.B."/>
            <person name="Fang X."/>
            <person name="Fushan A.A."/>
            <person name="Huang Z."/>
            <person name="Lobanov A.V."/>
            <person name="Han L."/>
            <person name="Marino S.M."/>
            <person name="Sun X."/>
            <person name="Turanov A.A."/>
            <person name="Yang P."/>
            <person name="Yim S.H."/>
            <person name="Zhao X."/>
            <person name="Kasaikina M.V."/>
            <person name="Stoletzki N."/>
            <person name="Peng C."/>
            <person name="Polak P."/>
            <person name="Xiong Z."/>
            <person name="Kiezun A."/>
            <person name="Zhu Y."/>
            <person name="Chen Y."/>
            <person name="Kryukov G.V."/>
            <person name="Zhang Q."/>
            <person name="Peshkin L."/>
            <person name="Yang L."/>
            <person name="Bronson R.T."/>
            <person name="Buffenstein R."/>
            <person name="Wang B."/>
            <person name="Han C."/>
            <person name="Li Q."/>
            <person name="Chen L."/>
            <person name="Zhao W."/>
            <person name="Sunyaev S.R."/>
            <person name="Park T.J."/>
            <person name="Zhang G."/>
            <person name="Wang J."/>
            <person name="Gladyshev V.N."/>
        </authorList>
    </citation>
    <scope>NUCLEOTIDE SEQUENCE [LARGE SCALE GENOMIC DNA]</scope>
</reference>
<dbReference type="Proteomes" id="UP000006813">
    <property type="component" value="Unassembled WGS sequence"/>
</dbReference>
<sequence length="239" mass="28064">MVILPKLLYRFTAMGIEIPTIYFTELEKTIQKFIWNQKRPRIAKAILGNRDMAGGITIPNLKLYYKATVTKTAWYWQRNRPEDQCNRLEDAETTPDILSHLIFDKGANHPHWRKDSLFNKWCRKSWISTCQRLKLDRYLSPCIKLSLKIKEVNIKTETLNLLEDKLGRTLEDIGIGKDFVNKTSVAWEFAQRINNWDLILLKSFCTARETTNRVNRQPTMWGKIFSSCTSDKGLLSRIY</sequence>
<dbReference type="InParanoid" id="G5B8X6"/>
<dbReference type="EMBL" id="JH169014">
    <property type="protein sequence ID" value="EHB05737.1"/>
    <property type="molecule type" value="Genomic_DNA"/>
</dbReference>
<accession>G5B8X6</accession>
<evidence type="ECO:0000313" key="2">
    <source>
        <dbReference type="Proteomes" id="UP000006813"/>
    </source>
</evidence>
<name>G5B8X6_HETGA</name>
<dbReference type="AlphaFoldDB" id="G5B8X6"/>
<protein>
    <submittedName>
        <fullName evidence="1">Retrovirus-related Pol polyprotein LINE-1</fullName>
    </submittedName>
</protein>
<proteinExistence type="predicted"/>